<dbReference type="Proteomes" id="UP000594464">
    <property type="component" value="Chromosome"/>
</dbReference>
<evidence type="ECO:0000313" key="4">
    <source>
        <dbReference type="Proteomes" id="UP000594464"/>
    </source>
</evidence>
<dbReference type="AlphaFoldDB" id="A0A7T0C294"/>
<keyword evidence="2" id="KW-0472">Membrane</keyword>
<protein>
    <submittedName>
        <fullName evidence="3">Uncharacterized protein</fullName>
    </submittedName>
</protein>
<keyword evidence="1" id="KW-0175">Coiled coil</keyword>
<evidence type="ECO:0000256" key="2">
    <source>
        <dbReference type="SAM" id="Phobius"/>
    </source>
</evidence>
<dbReference type="KEGG" id="nva:G3M78_07125"/>
<dbReference type="InterPro" id="IPR014717">
    <property type="entry name" value="Transl_elong_EF1B/ribsomal_bS6"/>
</dbReference>
<sequence>MAVKVEKVDLKNISKRDQLFLLITVVSAIGYLFYEFDFKILEQKHKQVKTQMVKVVEPLGAIQLSMQQMAVSNPEKRIEKLKEDVDALDKEIAEMRALLEGKALGIMNALQTEASYNGIIIKNIRTREKQIKRGSLELKEFSLILVMNSDYESVKYFMDSLTRMPAVIGIKSFEILRNEDILPLIETRLFLKMYVL</sequence>
<dbReference type="Gene3D" id="3.30.70.60">
    <property type="match status" value="1"/>
</dbReference>
<evidence type="ECO:0000256" key="1">
    <source>
        <dbReference type="SAM" id="Coils"/>
    </source>
</evidence>
<accession>A0A7T0C294</accession>
<reference evidence="4" key="1">
    <citation type="submission" date="2020-02" db="EMBL/GenBank/DDBJ databases">
        <title>Genomic and physiological characterization of two novel Nitrospinaceae genera.</title>
        <authorList>
            <person name="Mueller A.J."/>
            <person name="Jung M.-Y."/>
            <person name="Strachan C.R."/>
            <person name="Herbold C.W."/>
            <person name="Kirkegaard R.H."/>
            <person name="Daims H."/>
        </authorList>
    </citation>
    <scope>NUCLEOTIDE SEQUENCE [LARGE SCALE GENOMIC DNA]</scope>
</reference>
<dbReference type="EMBL" id="CP048620">
    <property type="protein sequence ID" value="QPJ65171.1"/>
    <property type="molecule type" value="Genomic_DNA"/>
</dbReference>
<gene>
    <name evidence="3" type="ORF">G3M78_07125</name>
</gene>
<proteinExistence type="predicted"/>
<feature type="transmembrane region" description="Helical" evidence="2">
    <location>
        <begin position="19"/>
        <end position="36"/>
    </location>
</feature>
<organism evidence="3 4">
    <name type="scientific">Candidatus Nitrohelix vancouverensis</name>
    <dbReference type="NCBI Taxonomy" id="2705534"/>
    <lineage>
        <taxon>Bacteria</taxon>
        <taxon>Pseudomonadati</taxon>
        <taxon>Nitrospinota/Tectimicrobiota group</taxon>
        <taxon>Nitrospinota</taxon>
        <taxon>Nitrospinia</taxon>
        <taxon>Nitrospinales</taxon>
        <taxon>Nitrospinaceae</taxon>
        <taxon>Candidatus Nitrohelix</taxon>
    </lineage>
</organism>
<name>A0A7T0C294_9BACT</name>
<keyword evidence="2" id="KW-0812">Transmembrane</keyword>
<evidence type="ECO:0000313" key="3">
    <source>
        <dbReference type="EMBL" id="QPJ65171.1"/>
    </source>
</evidence>
<keyword evidence="2" id="KW-1133">Transmembrane helix</keyword>
<feature type="coiled-coil region" evidence="1">
    <location>
        <begin position="71"/>
        <end position="98"/>
    </location>
</feature>